<feature type="domain" description="Peptidase M28" evidence="8">
    <location>
        <begin position="290"/>
        <end position="499"/>
    </location>
</feature>
<reference evidence="9" key="1">
    <citation type="submission" date="2022-09" db="EMBL/GenBank/DDBJ databases">
        <title>Novosphingobium sp. Nov., a polycyclic aromatic hydrocarbon-degrading bacterium isolated form mangrove sediments in HongKong.</title>
        <authorList>
            <person name="Hu Z."/>
        </authorList>
    </citation>
    <scope>NUCLEOTIDE SEQUENCE</scope>
    <source>
        <strain evidence="9">HK4-1</strain>
    </source>
</reference>
<evidence type="ECO:0000313" key="9">
    <source>
        <dbReference type="EMBL" id="MCT2401583.1"/>
    </source>
</evidence>
<evidence type="ECO:0000256" key="7">
    <source>
        <dbReference type="SAM" id="MobiDB-lite"/>
    </source>
</evidence>
<keyword evidence="10" id="KW-1185">Reference proteome</keyword>
<protein>
    <submittedName>
        <fullName evidence="9">M28 family metallopeptidase</fullName>
    </submittedName>
</protein>
<keyword evidence="2" id="KW-0645">Protease</keyword>
<accession>A0ABT2I9V0</accession>
<gene>
    <name evidence="9" type="ORF">NZK81_18680</name>
</gene>
<evidence type="ECO:0000256" key="1">
    <source>
        <dbReference type="ARBA" id="ARBA00022438"/>
    </source>
</evidence>
<dbReference type="PANTHER" id="PTHR12147">
    <property type="entry name" value="METALLOPEPTIDASE M28 FAMILY MEMBER"/>
    <property type="match status" value="1"/>
</dbReference>
<evidence type="ECO:0000313" key="10">
    <source>
        <dbReference type="Proteomes" id="UP001165583"/>
    </source>
</evidence>
<evidence type="ECO:0000256" key="2">
    <source>
        <dbReference type="ARBA" id="ARBA00022670"/>
    </source>
</evidence>
<dbReference type="Gene3D" id="3.40.630.10">
    <property type="entry name" value="Zn peptidases"/>
    <property type="match status" value="1"/>
</dbReference>
<dbReference type="CDD" id="cd04821">
    <property type="entry name" value="PA_M28_1_2"/>
    <property type="match status" value="1"/>
</dbReference>
<evidence type="ECO:0000256" key="5">
    <source>
        <dbReference type="ARBA" id="ARBA00022801"/>
    </source>
</evidence>
<dbReference type="InterPro" id="IPR045175">
    <property type="entry name" value="M28_fam"/>
</dbReference>
<keyword evidence="6" id="KW-0862">Zinc</keyword>
<evidence type="ECO:0000256" key="4">
    <source>
        <dbReference type="ARBA" id="ARBA00022729"/>
    </source>
</evidence>
<dbReference type="SUPFAM" id="SSF52025">
    <property type="entry name" value="PA domain"/>
    <property type="match status" value="1"/>
</dbReference>
<dbReference type="InterPro" id="IPR046450">
    <property type="entry name" value="PA_dom_sf"/>
</dbReference>
<dbReference type="EMBL" id="JANZXA010000016">
    <property type="protein sequence ID" value="MCT2401583.1"/>
    <property type="molecule type" value="Genomic_DNA"/>
</dbReference>
<dbReference type="InterPro" id="IPR007484">
    <property type="entry name" value="Peptidase_M28"/>
</dbReference>
<keyword evidence="4" id="KW-0732">Signal</keyword>
<keyword evidence="3" id="KW-0479">Metal-binding</keyword>
<name>A0ABT2I9V0_9SPHN</name>
<evidence type="ECO:0000256" key="3">
    <source>
        <dbReference type="ARBA" id="ARBA00022723"/>
    </source>
</evidence>
<sequence length="546" mass="59062">MPKGTALPPPQESPAEAKPDISVDLMKQMTKRLSADDFEGRAPSTAVEPKVLDYIVSQFKAAGLQPGNNGKWLQPVPTVEIIGSNYTPLTVSGPAAQMSFGFGDQYVAASYRVVPHTQVTDSELVFVGYGINAPELGWNDYAGVDMKGKTAVILVNDPDYANETEDGLFKGRRMTYYGRWTYKFEEAARQGASAALIIHDTFPAAYGWNVVNSSWTGAQYYVQTPDDGADQTAANGWVQKPVAEAILKAAGKDLATLTEAARHKGFKPVPLGLKASFGFDNAIRKSTSNNVVGVLPGKTRPDEYVLYSGHWDHLGHCTPDDTGDDICNGAVDNATGVAALAAIAKANVEAGATDRSQVFLAVTLEESGLLGSEYYAANPIYPLDHTVGGVNMDALMPAPRSRSYAMTGGDKSDLTSIFRDALADQGLTEVPEDHSERGYYYRSDHFSMAKRGVPMFDVGRSTDLFEGGKEAGDKIGEDYTAHHYHAPSDEYSDDWNWDGIVEDAGLYYALGRALADSDFWPNWHEGDEFRAIRDKACAAATGGCHK</sequence>
<evidence type="ECO:0000259" key="8">
    <source>
        <dbReference type="Pfam" id="PF04389"/>
    </source>
</evidence>
<keyword evidence="1" id="KW-0031">Aminopeptidase</keyword>
<keyword evidence="5" id="KW-0378">Hydrolase</keyword>
<dbReference type="RefSeq" id="WP_260047660.1">
    <property type="nucleotide sequence ID" value="NZ_JANZXA010000016.1"/>
</dbReference>
<comment type="caution">
    <text evidence="9">The sequence shown here is derived from an EMBL/GenBank/DDBJ whole genome shotgun (WGS) entry which is preliminary data.</text>
</comment>
<dbReference type="SUPFAM" id="SSF53187">
    <property type="entry name" value="Zn-dependent exopeptidases"/>
    <property type="match status" value="1"/>
</dbReference>
<dbReference type="Pfam" id="PF04389">
    <property type="entry name" value="Peptidase_M28"/>
    <property type="match status" value="1"/>
</dbReference>
<dbReference type="Proteomes" id="UP001165583">
    <property type="component" value="Unassembled WGS sequence"/>
</dbReference>
<feature type="region of interest" description="Disordered" evidence="7">
    <location>
        <begin position="1"/>
        <end position="21"/>
    </location>
</feature>
<proteinExistence type="predicted"/>
<organism evidence="9 10">
    <name type="scientific">Novosphingobium mangrovi</name>
    <name type="common">ex Huang et al. 2023</name>
    <dbReference type="NCBI Taxonomy" id="2976432"/>
    <lineage>
        <taxon>Bacteria</taxon>
        <taxon>Pseudomonadati</taxon>
        <taxon>Pseudomonadota</taxon>
        <taxon>Alphaproteobacteria</taxon>
        <taxon>Sphingomonadales</taxon>
        <taxon>Sphingomonadaceae</taxon>
        <taxon>Novosphingobium</taxon>
    </lineage>
</organism>
<dbReference type="PANTHER" id="PTHR12147:SF56">
    <property type="entry name" value="AMINOPEPTIDASE YDR415C-RELATED"/>
    <property type="match status" value="1"/>
</dbReference>
<dbReference type="Gene3D" id="3.50.30.30">
    <property type="match status" value="1"/>
</dbReference>
<evidence type="ECO:0000256" key="6">
    <source>
        <dbReference type="ARBA" id="ARBA00022833"/>
    </source>
</evidence>